<dbReference type="Proteomes" id="UP000680206">
    <property type="component" value="Unassembled WGS sequence"/>
</dbReference>
<dbReference type="Gene3D" id="1.50.10.10">
    <property type="match status" value="1"/>
</dbReference>
<organism evidence="2 3">
    <name type="scientific">Actinomadura violacea</name>
    <dbReference type="NCBI Taxonomy" id="2819934"/>
    <lineage>
        <taxon>Bacteria</taxon>
        <taxon>Bacillati</taxon>
        <taxon>Actinomycetota</taxon>
        <taxon>Actinomycetes</taxon>
        <taxon>Streptosporangiales</taxon>
        <taxon>Thermomonosporaceae</taxon>
        <taxon>Actinomadura</taxon>
    </lineage>
</organism>
<evidence type="ECO:0000313" key="3">
    <source>
        <dbReference type="Proteomes" id="UP000680206"/>
    </source>
</evidence>
<sequence length="637" mass="70184">MQTSPSKRPRSWRSPAIDEVAVISNGLGELALLDRKGNVTSWNLPDADGVPVCHELYDAPWETAFRLRLDDRKTPVGRRLEDTSHTLVSTWTNATGKACERAFIAGSPLASAGGRFARLLTCEQGTVRARLDLRLRHGHRGEEKVRWTVLRERDGFLEAKAAAGSSTLLLSTNMHLRFDEDATSIRGELALDAGCSAFVCIGWNGHTSPATVEDVEDLLRESEEGWLAWARELRIPDDGNAALVLGSAIRLRGLGHRAGSFYAAASRGLPEDDPREHPRAVRTWDYLCDWLRDSGLTVSTLHRLGDAAVLPARLEWYRSLPDLGRKAKVMYRMSGGDVARFGEHIVDGLGHRGSVYRFGNGAGDQEQHDRWVYPLEHLRLLSERGRFDLGLTEGLAEQAVRAAGKPCSGIWEVRRPEDDLVAYASTQILVGQALFNTAAVFAAAGLEEPARRYRGLGERLKAWVLDNCVLDGVVVAAPGLPVLDASALLAFHVGKDMFNLRKEGDRDLVRATVLAIDTPHTVPSRFQGLRVGKGHVRYHTHQFGDGVSQAEEALFTSVTGLVALTMLRLGMLDRADAVMREVLDARNDLGMWSEERTEDGRGLGNVSQAYVYQTVIDYFVNRAEFIAAAEHRSETAA</sequence>
<dbReference type="InterPro" id="IPR011613">
    <property type="entry name" value="GH15-like"/>
</dbReference>
<reference evidence="2 3" key="1">
    <citation type="submission" date="2021-03" db="EMBL/GenBank/DDBJ databases">
        <title>Actinomadura violae sp. nov., isolated from lichen in Thailand.</title>
        <authorList>
            <person name="Kanchanasin P."/>
            <person name="Saeng-In P."/>
            <person name="Phongsopitanun W."/>
            <person name="Yuki M."/>
            <person name="Kudo T."/>
            <person name="Ohkuma M."/>
            <person name="Tanasupawat S."/>
        </authorList>
    </citation>
    <scope>NUCLEOTIDE SEQUENCE [LARGE SCALE GENOMIC DNA]</scope>
    <source>
        <strain evidence="2 3">LCR2-06</strain>
    </source>
</reference>
<keyword evidence="3" id="KW-1185">Reference proteome</keyword>
<accession>A0ABS3RHR5</accession>
<dbReference type="PANTHER" id="PTHR31616:SF0">
    <property type="entry name" value="GLUCAN 1,4-ALPHA-GLUCOSIDASE"/>
    <property type="match status" value="1"/>
</dbReference>
<dbReference type="PANTHER" id="PTHR31616">
    <property type="entry name" value="TREHALASE"/>
    <property type="match status" value="1"/>
</dbReference>
<name>A0ABS3RHR5_9ACTN</name>
<evidence type="ECO:0000259" key="1">
    <source>
        <dbReference type="Pfam" id="PF00723"/>
    </source>
</evidence>
<protein>
    <recommendedName>
        <fullName evidence="1">GH15-like domain-containing protein</fullName>
    </recommendedName>
</protein>
<dbReference type="InterPro" id="IPR008928">
    <property type="entry name" value="6-hairpin_glycosidase_sf"/>
</dbReference>
<gene>
    <name evidence="2" type="ORF">J4709_01540</name>
</gene>
<dbReference type="Pfam" id="PF00723">
    <property type="entry name" value="Glyco_hydro_15"/>
    <property type="match status" value="1"/>
</dbReference>
<dbReference type="EMBL" id="JAGEPF010000001">
    <property type="protein sequence ID" value="MBO2456270.1"/>
    <property type="molecule type" value="Genomic_DNA"/>
</dbReference>
<feature type="domain" description="GH15-like" evidence="1">
    <location>
        <begin position="247"/>
        <end position="553"/>
    </location>
</feature>
<dbReference type="RefSeq" id="WP_208236005.1">
    <property type="nucleotide sequence ID" value="NZ_JAGEPF010000001.1"/>
</dbReference>
<evidence type="ECO:0000313" key="2">
    <source>
        <dbReference type="EMBL" id="MBO2456270.1"/>
    </source>
</evidence>
<proteinExistence type="predicted"/>
<dbReference type="InterPro" id="IPR012341">
    <property type="entry name" value="6hp_glycosidase-like_sf"/>
</dbReference>
<comment type="caution">
    <text evidence="2">The sequence shown here is derived from an EMBL/GenBank/DDBJ whole genome shotgun (WGS) entry which is preliminary data.</text>
</comment>
<dbReference type="SUPFAM" id="SSF48208">
    <property type="entry name" value="Six-hairpin glycosidases"/>
    <property type="match status" value="1"/>
</dbReference>